<dbReference type="NCBIfam" id="TIGR04265">
    <property type="entry name" value="bac_cardiolipin"/>
    <property type="match status" value="1"/>
</dbReference>
<evidence type="ECO:0000259" key="14">
    <source>
        <dbReference type="PROSITE" id="PS50035"/>
    </source>
</evidence>
<evidence type="ECO:0000256" key="9">
    <source>
        <dbReference type="ARBA" id="ARBA00023136"/>
    </source>
</evidence>
<evidence type="ECO:0000256" key="6">
    <source>
        <dbReference type="ARBA" id="ARBA00022737"/>
    </source>
</evidence>
<keyword evidence="5 12" id="KW-0812">Transmembrane</keyword>
<feature type="active site" evidence="12">
    <location>
        <position position="400"/>
    </location>
</feature>
<reference evidence="15 16" key="1">
    <citation type="submission" date="2016-02" db="EMBL/GenBank/DDBJ databases">
        <title>Paenibacillus sp. LPB0068, isolated from Crassostrea gigas.</title>
        <authorList>
            <person name="Shin S.-K."/>
            <person name="Yi H."/>
        </authorList>
    </citation>
    <scope>NUCLEOTIDE SEQUENCE [LARGE SCALE GENOMIC DNA]</scope>
    <source>
        <strain evidence="15 16">LPB0068</strain>
    </source>
</reference>
<keyword evidence="10 12" id="KW-0594">Phospholipid biosynthesis</keyword>
<dbReference type="InterPro" id="IPR027379">
    <property type="entry name" value="CLS_N"/>
</dbReference>
<dbReference type="EMBL" id="LSFN01000044">
    <property type="protein sequence ID" value="OAB71028.1"/>
    <property type="molecule type" value="Genomic_DNA"/>
</dbReference>
<dbReference type="EC" id="2.7.8.-" evidence="12 13"/>
<keyword evidence="3 12" id="KW-0444">Lipid biosynthesis</keyword>
<comment type="catalytic activity">
    <reaction evidence="12">
        <text>2 a 1,2-diacyl-sn-glycero-3-phospho-(1'-sn-glycerol) = a cardiolipin + glycerol</text>
        <dbReference type="Rhea" id="RHEA:31451"/>
        <dbReference type="ChEBI" id="CHEBI:17754"/>
        <dbReference type="ChEBI" id="CHEBI:62237"/>
        <dbReference type="ChEBI" id="CHEBI:64716"/>
    </reaction>
</comment>
<evidence type="ECO:0000256" key="5">
    <source>
        <dbReference type="ARBA" id="ARBA00022692"/>
    </source>
</evidence>
<evidence type="ECO:0000256" key="13">
    <source>
        <dbReference type="NCBIfam" id="TIGR04265"/>
    </source>
</evidence>
<comment type="caution">
    <text evidence="12">Lacks conserved residue(s) required for the propagation of feature annotation.</text>
</comment>
<dbReference type="GO" id="GO:0008808">
    <property type="term" value="F:cardiolipin synthase activity"/>
    <property type="evidence" value="ECO:0007669"/>
    <property type="project" value="UniProtKB-UniRule"/>
</dbReference>
<evidence type="ECO:0000256" key="10">
    <source>
        <dbReference type="ARBA" id="ARBA00023209"/>
    </source>
</evidence>
<feature type="domain" description="PLD phosphodiesterase" evidence="14">
    <location>
        <begin position="212"/>
        <end position="239"/>
    </location>
</feature>
<keyword evidence="8 12" id="KW-0443">Lipid metabolism</keyword>
<dbReference type="Pfam" id="PF13091">
    <property type="entry name" value="PLDc_2"/>
    <property type="match status" value="2"/>
</dbReference>
<keyword evidence="7 12" id="KW-1133">Transmembrane helix</keyword>
<keyword evidence="6" id="KW-0677">Repeat</keyword>
<keyword evidence="11 12" id="KW-1208">Phospholipid metabolism</keyword>
<dbReference type="InterPro" id="IPR022924">
    <property type="entry name" value="Cardiolipin_synthase"/>
</dbReference>
<dbReference type="PANTHER" id="PTHR21248:SF20">
    <property type="entry name" value="CARDIOLIPIN SYNTHASE YWIE-RELATED"/>
    <property type="match status" value="1"/>
</dbReference>
<evidence type="ECO:0000256" key="8">
    <source>
        <dbReference type="ARBA" id="ARBA00023098"/>
    </source>
</evidence>
<evidence type="ECO:0000313" key="16">
    <source>
        <dbReference type="Proteomes" id="UP000077134"/>
    </source>
</evidence>
<evidence type="ECO:0000256" key="1">
    <source>
        <dbReference type="ARBA" id="ARBA00004651"/>
    </source>
</evidence>
<evidence type="ECO:0000256" key="2">
    <source>
        <dbReference type="ARBA" id="ARBA00022475"/>
    </source>
</evidence>
<dbReference type="FunFam" id="3.30.870.10:FF:000014">
    <property type="entry name" value="Cardiolipin synthase"/>
    <property type="match status" value="1"/>
</dbReference>
<organism evidence="15 16">
    <name type="scientific">Paenibacillus crassostreae</name>
    <dbReference type="NCBI Taxonomy" id="1763538"/>
    <lineage>
        <taxon>Bacteria</taxon>
        <taxon>Bacillati</taxon>
        <taxon>Bacillota</taxon>
        <taxon>Bacilli</taxon>
        <taxon>Bacillales</taxon>
        <taxon>Paenibacillaceae</taxon>
        <taxon>Paenibacillus</taxon>
    </lineage>
</organism>
<dbReference type="RefSeq" id="WP_068661373.1">
    <property type="nucleotide sequence ID" value="NZ_CP017770.1"/>
</dbReference>
<evidence type="ECO:0000256" key="7">
    <source>
        <dbReference type="ARBA" id="ARBA00022989"/>
    </source>
</evidence>
<evidence type="ECO:0000256" key="12">
    <source>
        <dbReference type="HAMAP-Rule" id="MF_01916"/>
    </source>
</evidence>
<keyword evidence="16" id="KW-1185">Reference proteome</keyword>
<comment type="similarity">
    <text evidence="12">Belongs to the phospholipase D family. Cardiolipin synthase subfamily.</text>
</comment>
<feature type="active site" evidence="12">
    <location>
        <position position="217"/>
    </location>
</feature>
<gene>
    <name evidence="15" type="ORF">PNBC_20920</name>
</gene>
<dbReference type="GO" id="GO:0032049">
    <property type="term" value="P:cardiolipin biosynthetic process"/>
    <property type="evidence" value="ECO:0007669"/>
    <property type="project" value="UniProtKB-UniRule"/>
</dbReference>
<evidence type="ECO:0000313" key="15">
    <source>
        <dbReference type="EMBL" id="OAB71028.1"/>
    </source>
</evidence>
<feature type="active site" evidence="12">
    <location>
        <position position="393"/>
    </location>
</feature>
<feature type="active site" evidence="12">
    <location>
        <position position="219"/>
    </location>
</feature>
<evidence type="ECO:0000256" key="3">
    <source>
        <dbReference type="ARBA" id="ARBA00022516"/>
    </source>
</evidence>
<evidence type="ECO:0000256" key="4">
    <source>
        <dbReference type="ARBA" id="ARBA00022679"/>
    </source>
</evidence>
<dbReference type="PANTHER" id="PTHR21248">
    <property type="entry name" value="CARDIOLIPIN SYNTHASE"/>
    <property type="match status" value="1"/>
</dbReference>
<keyword evidence="2 12" id="KW-1003">Cell membrane</keyword>
<comment type="function">
    <text evidence="12">Catalyzes the reversible phosphatidyl group transfer from one phosphatidylglycerol molecule to another to form cardiolipin (CL) (diphosphatidylglycerol) and glycerol.</text>
</comment>
<dbReference type="GO" id="GO:0005886">
    <property type="term" value="C:plasma membrane"/>
    <property type="evidence" value="ECO:0007669"/>
    <property type="project" value="UniProtKB-SubCell"/>
</dbReference>
<name>A0A167AHH7_9BACL</name>
<proteinExistence type="inferred from homology"/>
<accession>A0A167AHH7</accession>
<dbReference type="InterPro" id="IPR030874">
    <property type="entry name" value="Cardiolipin_synth_Firmi"/>
</dbReference>
<dbReference type="InterPro" id="IPR025202">
    <property type="entry name" value="PLD-like_dom"/>
</dbReference>
<comment type="caution">
    <text evidence="15">The sequence shown here is derived from an EMBL/GenBank/DDBJ whole genome shotgun (WGS) entry which is preliminary data.</text>
</comment>
<dbReference type="SUPFAM" id="SSF56024">
    <property type="entry name" value="Phospholipase D/nuclease"/>
    <property type="match status" value="2"/>
</dbReference>
<feature type="domain" description="PLD phosphodiesterase" evidence="14">
    <location>
        <begin position="388"/>
        <end position="415"/>
    </location>
</feature>
<feature type="active site" evidence="12">
    <location>
        <position position="224"/>
    </location>
</feature>
<dbReference type="CDD" id="cd09110">
    <property type="entry name" value="PLDc_CLS_1"/>
    <property type="match status" value="1"/>
</dbReference>
<dbReference type="Pfam" id="PF13396">
    <property type="entry name" value="PLDc_N"/>
    <property type="match status" value="1"/>
</dbReference>
<dbReference type="InterPro" id="IPR001736">
    <property type="entry name" value="PLipase_D/transphosphatidylase"/>
</dbReference>
<feature type="active site" evidence="12">
    <location>
        <position position="395"/>
    </location>
</feature>
<keyword evidence="9 12" id="KW-0472">Membrane</keyword>
<protein>
    <recommendedName>
        <fullName evidence="12 13">Cardiolipin synthase</fullName>
        <shortName evidence="12">CL synthase</shortName>
        <ecNumber evidence="12 13">2.7.8.-</ecNumber>
    </recommendedName>
</protein>
<dbReference type="OrthoDB" id="9762009at2"/>
<dbReference type="Proteomes" id="UP000077134">
    <property type="component" value="Unassembled WGS sequence"/>
</dbReference>
<dbReference type="Gene3D" id="3.30.870.10">
    <property type="entry name" value="Endonuclease Chain A"/>
    <property type="match status" value="2"/>
</dbReference>
<evidence type="ECO:0000256" key="11">
    <source>
        <dbReference type="ARBA" id="ARBA00023264"/>
    </source>
</evidence>
<feature type="transmembrane region" description="Helical" evidence="12">
    <location>
        <begin position="29"/>
        <end position="50"/>
    </location>
</feature>
<dbReference type="CDD" id="cd09112">
    <property type="entry name" value="PLDc_CLS_2"/>
    <property type="match status" value="1"/>
</dbReference>
<dbReference type="HAMAP" id="MF_01916">
    <property type="entry name" value="Cardiolipin_synth_Cls"/>
    <property type="match status" value="1"/>
</dbReference>
<dbReference type="AlphaFoldDB" id="A0A167AHH7"/>
<dbReference type="SMART" id="SM00155">
    <property type="entry name" value="PLDc"/>
    <property type="match status" value="2"/>
</dbReference>
<comment type="subcellular location">
    <subcellularLocation>
        <location evidence="1 12">Cell membrane</location>
        <topology evidence="1 12">Multi-pass membrane protein</topology>
    </subcellularLocation>
</comment>
<dbReference type="STRING" id="1763538.LPB68_08770"/>
<dbReference type="KEGG" id="pcx:LPB68_08770"/>
<dbReference type="PROSITE" id="PS50035">
    <property type="entry name" value="PLD"/>
    <property type="match status" value="2"/>
</dbReference>
<sequence length="475" mass="54793">MWLIIILFVFIVQVAIVLIIEYRNPAKALAWILILFCCPLVGFIVYYFVAKEYNIHKKTRSVKASQVQDIRDHLWQVANIVESVEDMKNSDFIYNKRLFDYISQIPGSPITGSNKSQILTDGQIAYHAMLEAMESAENHINVEFYIFRPDMIGTEFQDVMIRKSQEGIKVRVLCDGIGSYHLKRSFIQRFKETGVEFHFFLPPIIAMVDRRINYRNHRKIVIVDGKKGFAGGLNVGDDYLGLYPKVGFWRDTHLQLEGDAVYFLQTIFLHDWRLASNEHLMDLSFFPEHQCREDQQVQILSSGPDQIRDALQEMCFTAIAIAKERIWITSPYFIPDPGINEGLKTAALSGVDVRIIIPWKPDSLWVHLATLSYVEELLEVGVQFYQYRKGFIHAKIIIADEILASVGTANMDMRSFFSNFELTAVLFDLATIQRIEKDFEEDMQNSTEMQLSTFKSRPLLQKGGEVFCRILSPLL</sequence>
<keyword evidence="4 12" id="KW-0808">Transferase</keyword>